<dbReference type="RefSeq" id="WP_015099268.1">
    <property type="nucleotide sequence ID" value="NC_019673.1"/>
</dbReference>
<dbReference type="EMBL" id="HE804045">
    <property type="protein sequence ID" value="CCH29155.1"/>
    <property type="molecule type" value="Genomic_DNA"/>
</dbReference>
<dbReference type="HOGENOM" id="CLU_131550_3_1_11"/>
<proteinExistence type="predicted"/>
<organism evidence="3 4">
    <name type="scientific">Saccharothrix espanaensis (strain ATCC 51144 / DSM 44229 / JCM 9112 / NBRC 15066 / NRRL 15764)</name>
    <dbReference type="NCBI Taxonomy" id="1179773"/>
    <lineage>
        <taxon>Bacteria</taxon>
        <taxon>Bacillati</taxon>
        <taxon>Actinomycetota</taxon>
        <taxon>Actinomycetes</taxon>
        <taxon>Pseudonocardiales</taxon>
        <taxon>Pseudonocardiaceae</taxon>
        <taxon>Saccharothrix</taxon>
    </lineage>
</organism>
<dbReference type="BioCyc" id="SESP1179773:BN6_RS09015-MONOMER"/>
<keyword evidence="4" id="KW-1185">Reference proteome</keyword>
<dbReference type="eggNOG" id="ENOG5031Q7C">
    <property type="taxonomic scope" value="Bacteria"/>
</dbReference>
<dbReference type="KEGG" id="sesp:BN6_18350"/>
<evidence type="ECO:0000259" key="2">
    <source>
        <dbReference type="Pfam" id="PF04149"/>
    </source>
</evidence>
<name>K0JPU1_SACES</name>
<sequence>MTASDWRKSSYSGNDSNCVEVSPGPVTGLRDSKHPESGHLAIPTPAFRAFVRSLKES</sequence>
<feature type="domain" description="DUF397" evidence="2">
    <location>
        <begin position="5"/>
        <end position="55"/>
    </location>
</feature>
<dbReference type="STRING" id="1179773.BN6_18350"/>
<evidence type="ECO:0000313" key="4">
    <source>
        <dbReference type="Proteomes" id="UP000006281"/>
    </source>
</evidence>
<dbReference type="InterPro" id="IPR007278">
    <property type="entry name" value="DUF397"/>
</dbReference>
<protein>
    <recommendedName>
        <fullName evidence="2">DUF397 domain-containing protein</fullName>
    </recommendedName>
</protein>
<reference evidence="3 4" key="1">
    <citation type="journal article" date="2012" name="BMC Genomics">
        <title>Complete genome sequence of Saccharothrix espanaensis DSM 44229T and comparison to the other completely sequenced Pseudonocardiaceae.</title>
        <authorList>
            <person name="Strobel T."/>
            <person name="Al-Dilaimi A."/>
            <person name="Blom J."/>
            <person name="Gessner A."/>
            <person name="Kalinowski J."/>
            <person name="Luzhetska M."/>
            <person name="Puhler A."/>
            <person name="Szczepanowski R."/>
            <person name="Bechthold A."/>
            <person name="Ruckert C."/>
        </authorList>
    </citation>
    <scope>NUCLEOTIDE SEQUENCE [LARGE SCALE GENOMIC DNA]</scope>
    <source>
        <strain evidence="4">ATCC 51144 / DSM 44229 / JCM 9112 / NBRC 15066 / NRRL 15764</strain>
    </source>
</reference>
<feature type="region of interest" description="Disordered" evidence="1">
    <location>
        <begin position="1"/>
        <end position="40"/>
    </location>
</feature>
<gene>
    <name evidence="3" type="ordered locus">BN6_18350</name>
</gene>
<dbReference type="AlphaFoldDB" id="K0JPU1"/>
<dbReference type="Proteomes" id="UP000006281">
    <property type="component" value="Chromosome"/>
</dbReference>
<dbReference type="OrthoDB" id="3635801at2"/>
<dbReference type="Pfam" id="PF04149">
    <property type="entry name" value="DUF397"/>
    <property type="match status" value="1"/>
</dbReference>
<evidence type="ECO:0000256" key="1">
    <source>
        <dbReference type="SAM" id="MobiDB-lite"/>
    </source>
</evidence>
<dbReference type="PATRIC" id="fig|1179773.3.peg.1841"/>
<accession>K0JPU1</accession>
<evidence type="ECO:0000313" key="3">
    <source>
        <dbReference type="EMBL" id="CCH29155.1"/>
    </source>
</evidence>
<feature type="compositionally biased region" description="Polar residues" evidence="1">
    <location>
        <begin position="9"/>
        <end position="19"/>
    </location>
</feature>